<comment type="caution">
    <text evidence="9">The sequence shown here is derived from an EMBL/GenBank/DDBJ whole genome shotgun (WGS) entry which is preliminary data.</text>
</comment>
<comment type="catalytic activity">
    <reaction evidence="5">
        <text>siroheme + 2 H(+) = 12,18-didecarboxysiroheme + 2 CO2</text>
        <dbReference type="Rhea" id="RHEA:19093"/>
        <dbReference type="ChEBI" id="CHEBI:15378"/>
        <dbReference type="ChEBI" id="CHEBI:16526"/>
        <dbReference type="ChEBI" id="CHEBI:60052"/>
        <dbReference type="ChEBI" id="CHEBI:140497"/>
        <dbReference type="EC" id="4.1.1.111"/>
    </reaction>
</comment>
<evidence type="ECO:0000256" key="1">
    <source>
        <dbReference type="ARBA" id="ARBA00023239"/>
    </source>
</evidence>
<name>A0AAE4SC90_9EURY</name>
<dbReference type="InterPro" id="IPR053953">
    <property type="entry name" value="NirdL-like_HTH"/>
</dbReference>
<gene>
    <name evidence="9" type="ORF">MsAg5_01010</name>
</gene>
<evidence type="ECO:0000256" key="6">
    <source>
        <dbReference type="SAM" id="MobiDB-lite"/>
    </source>
</evidence>
<dbReference type="Gene3D" id="3.30.70.3460">
    <property type="match status" value="1"/>
</dbReference>
<feature type="domain" description="Siroheme decarboxylase AsnC-like ligand binding" evidence="7">
    <location>
        <begin position="86"/>
        <end position="170"/>
    </location>
</feature>
<dbReference type="PANTHER" id="PTHR43413:SF1">
    <property type="entry name" value="SIROHEME DECARBOXYLASE NIRL SUBUNIT"/>
    <property type="match status" value="1"/>
</dbReference>
<dbReference type="InterPro" id="IPR053431">
    <property type="entry name" value="AhbB-like"/>
</dbReference>
<dbReference type="InterPro" id="IPR040523">
    <property type="entry name" value="AsnC_trans_reg2"/>
</dbReference>
<evidence type="ECO:0000313" key="10">
    <source>
        <dbReference type="Proteomes" id="UP001271789"/>
    </source>
</evidence>
<evidence type="ECO:0000259" key="8">
    <source>
        <dbReference type="Pfam" id="PF22451"/>
    </source>
</evidence>
<reference evidence="9" key="1">
    <citation type="submission" date="2023-06" db="EMBL/GenBank/DDBJ databases">
        <title>Genome sequence of Methanosarcinaceae archaeon Ag5.</title>
        <authorList>
            <person name="Protasov E."/>
            <person name="Platt K."/>
            <person name="Poehlein A."/>
            <person name="Daniel R."/>
            <person name="Brune A."/>
        </authorList>
    </citation>
    <scope>NUCLEOTIDE SEQUENCE</scope>
    <source>
        <strain evidence="9">Ag5</strain>
    </source>
</reference>
<dbReference type="Proteomes" id="UP001271789">
    <property type="component" value="Unassembled WGS sequence"/>
</dbReference>
<comment type="pathway">
    <text evidence="2">Porphyrin-containing compound metabolism.</text>
</comment>
<protein>
    <recommendedName>
        <fullName evidence="4">siroheme decarboxylase</fullName>
        <ecNumber evidence="4">4.1.1.111</ecNumber>
    </recommendedName>
</protein>
<dbReference type="RefSeq" id="WP_338098656.1">
    <property type="nucleotide sequence ID" value="NZ_JAWDKD010000003.1"/>
</dbReference>
<evidence type="ECO:0000259" key="7">
    <source>
        <dbReference type="Pfam" id="PF17805"/>
    </source>
</evidence>
<evidence type="ECO:0000256" key="4">
    <source>
        <dbReference type="ARBA" id="ARBA00023471"/>
    </source>
</evidence>
<dbReference type="Pfam" id="PF22451">
    <property type="entry name" value="NirdL-like_HTH"/>
    <property type="match status" value="1"/>
</dbReference>
<evidence type="ECO:0000256" key="2">
    <source>
        <dbReference type="ARBA" id="ARBA00023444"/>
    </source>
</evidence>
<keyword evidence="1" id="KW-0456">Lyase</keyword>
<organism evidence="9 10">
    <name type="scientific">Methanolapillus africanus</name>
    <dbReference type="NCBI Taxonomy" id="3028297"/>
    <lineage>
        <taxon>Archaea</taxon>
        <taxon>Methanobacteriati</taxon>
        <taxon>Methanobacteriota</taxon>
        <taxon>Stenosarchaea group</taxon>
        <taxon>Methanomicrobia</taxon>
        <taxon>Methanosarcinales</taxon>
        <taxon>Methanosarcinaceae</taxon>
        <taxon>Methanolapillus</taxon>
    </lineage>
</organism>
<comment type="similarity">
    <text evidence="3">Belongs to the Ahb/Nir family.</text>
</comment>
<evidence type="ECO:0000256" key="3">
    <source>
        <dbReference type="ARBA" id="ARBA00023457"/>
    </source>
</evidence>
<dbReference type="EC" id="4.1.1.111" evidence="4"/>
<feature type="domain" description="Siroheme decarboxylase NirL-like HTH" evidence="8">
    <location>
        <begin position="29"/>
        <end position="75"/>
    </location>
</feature>
<dbReference type="AlphaFoldDB" id="A0AAE4SC90"/>
<evidence type="ECO:0000313" key="9">
    <source>
        <dbReference type="EMBL" id="MDV0446272.1"/>
    </source>
</evidence>
<keyword evidence="10" id="KW-1185">Reference proteome</keyword>
<dbReference type="InterPro" id="IPR050684">
    <property type="entry name" value="HTH-Siroheme_Decarb"/>
</dbReference>
<feature type="region of interest" description="Disordered" evidence="6">
    <location>
        <begin position="1"/>
        <end position="26"/>
    </location>
</feature>
<dbReference type="PANTHER" id="PTHR43413">
    <property type="entry name" value="TRANSCRIPTIONAL REGULATOR, ASNC FAMILY"/>
    <property type="match status" value="1"/>
</dbReference>
<accession>A0AAE4SC90</accession>
<dbReference type="Pfam" id="PF17805">
    <property type="entry name" value="AsnC_trans_reg2"/>
    <property type="match status" value="1"/>
</dbReference>
<dbReference type="GO" id="GO:0016829">
    <property type="term" value="F:lyase activity"/>
    <property type="evidence" value="ECO:0007669"/>
    <property type="project" value="UniProtKB-KW"/>
</dbReference>
<dbReference type="EMBL" id="JAWDKD010000003">
    <property type="protein sequence ID" value="MDV0446272.1"/>
    <property type="molecule type" value="Genomic_DNA"/>
</dbReference>
<evidence type="ECO:0000256" key="5">
    <source>
        <dbReference type="ARBA" id="ARBA00048470"/>
    </source>
</evidence>
<proteinExistence type="inferred from homology"/>
<dbReference type="NCBIfam" id="NF040707">
    <property type="entry name" value="Siroheme_Dcarb_AhbB"/>
    <property type="match status" value="1"/>
</dbReference>
<sequence>MPSKKESTGVGPSDLKNNPPHLPGLDETDEKLIRLMQDGISFIHSPYLEYATALGISEEEVVARIQRLLTDRKIRRFGASVGHLVIGFTANAMCVWDVPEDRIDETGRLMASFDEVSHCYERPWSTEWPYNMYTMIHGKSAADCEAVAAKISNATGIADYKLVFSEKEFKKTGVRI</sequence>